<dbReference type="SUPFAM" id="SSF50129">
    <property type="entry name" value="GroES-like"/>
    <property type="match status" value="1"/>
</dbReference>
<name>A0A2L1U4J0_9BACL</name>
<dbReference type="InterPro" id="IPR051603">
    <property type="entry name" value="Zinc-ADH_QOR/CCCR"/>
</dbReference>
<gene>
    <name evidence="3" type="ORF">ERICIII_03746</name>
    <name evidence="4" type="ORF">ERICV_03958</name>
</gene>
<dbReference type="STRING" id="147375.BXP28_10950"/>
<accession>A0A2L1U4J0</accession>
<protein>
    <submittedName>
        <fullName evidence="3">Oxidoreductase-like protein</fullName>
    </submittedName>
</protein>
<dbReference type="Proteomes" id="UP000239833">
    <property type="component" value="Chromosome"/>
</dbReference>
<reference evidence="3 6" key="2">
    <citation type="journal article" date="2020" name="Int. J. Med. Microbiol.">
        <title>Discovery of Paenibacillus larvae ERIC V: Phenotypic and genomic comparison to genotypes ERIC I-IV reveal different inventories of virulence factors which correlate with epidemiological prevalences of American Foulbrood.</title>
        <authorList>
            <person name="Beims H."/>
            <person name="Bunk B."/>
            <person name="Erler S."/>
            <person name="Mohr K.I."/>
            <person name="Sproer C."/>
            <person name="Pradella S."/>
            <person name="Gunther G."/>
            <person name="Rohde M."/>
            <person name="von der Ohe W."/>
            <person name="Steinert M."/>
        </authorList>
    </citation>
    <scope>NUCLEOTIDE SEQUENCE</scope>
    <source>
        <strain evidence="3">Eric_III</strain>
        <strain evidence="4">Eric_V</strain>
    </source>
</reference>
<dbReference type="EMBL" id="CP019655">
    <property type="protein sequence ID" value="AVF27855.1"/>
    <property type="molecule type" value="Genomic_DNA"/>
</dbReference>
<dbReference type="PANTHER" id="PTHR44154:SF1">
    <property type="entry name" value="QUINONE OXIDOREDUCTASE"/>
    <property type="match status" value="1"/>
</dbReference>
<dbReference type="InterPro" id="IPR013154">
    <property type="entry name" value="ADH-like_N"/>
</dbReference>
<evidence type="ECO:0000259" key="2">
    <source>
        <dbReference type="Pfam" id="PF08240"/>
    </source>
</evidence>
<dbReference type="Proteomes" id="UP000464330">
    <property type="component" value="Chromosome"/>
</dbReference>
<evidence type="ECO:0000313" key="3">
    <source>
        <dbReference type="EMBL" id="AVF27855.1"/>
    </source>
</evidence>
<dbReference type="InterPro" id="IPR011032">
    <property type="entry name" value="GroES-like_sf"/>
</dbReference>
<organism evidence="3 5">
    <name type="scientific">Paenibacillus larvae subsp. larvae</name>
    <dbReference type="NCBI Taxonomy" id="147375"/>
    <lineage>
        <taxon>Bacteria</taxon>
        <taxon>Bacillati</taxon>
        <taxon>Bacillota</taxon>
        <taxon>Bacilli</taxon>
        <taxon>Bacillales</taxon>
        <taxon>Paenibacillaceae</taxon>
        <taxon>Paenibacillus</taxon>
    </lineage>
</organism>
<dbReference type="RefSeq" id="WP_230460754.1">
    <property type="nucleotide sequence ID" value="NZ_CP019655.1"/>
</dbReference>
<proteinExistence type="predicted"/>
<evidence type="ECO:0000313" key="5">
    <source>
        <dbReference type="Proteomes" id="UP000239833"/>
    </source>
</evidence>
<sequence>MAKMMKAIVLPEFGGPELFLPAEVPAPGLLPGHIRIRPAATSVNPIDCRIRAGLMPQLAPKLPAILHGDVAGTVEAVGEGVTRFKPGDEVFALAGGIRGFDGALAELMLVTFYGQGRSSGQCLRNIQKRRLSHT</sequence>
<dbReference type="PANTHER" id="PTHR44154">
    <property type="entry name" value="QUINONE OXIDOREDUCTASE"/>
    <property type="match status" value="1"/>
</dbReference>
<accession>A0A6C0QW90</accession>
<evidence type="ECO:0000256" key="1">
    <source>
        <dbReference type="ARBA" id="ARBA00022857"/>
    </source>
</evidence>
<evidence type="ECO:0000313" key="6">
    <source>
        <dbReference type="Proteomes" id="UP000464330"/>
    </source>
</evidence>
<keyword evidence="1" id="KW-0521">NADP</keyword>
<reference evidence="5" key="1">
    <citation type="submission" date="2017-02" db="EMBL/GenBank/DDBJ databases">
        <title>Delineation of Paenibacillus larvae strains originating from foulbrood outbreaks.</title>
        <authorList>
            <person name="Beims H."/>
            <person name="Bunk B."/>
            <person name="Sproeer C."/>
            <person name="Mohr K.I."/>
            <person name="Pradella S."/>
            <person name="Guenther G."/>
            <person name="Rohde M."/>
            <person name="von der Ohe W."/>
            <person name="Steinert M."/>
        </authorList>
    </citation>
    <scope>NUCLEOTIDE SEQUENCE [LARGE SCALE GENOMIC DNA]</scope>
    <source>
        <strain evidence="5">Eric_III</strain>
    </source>
</reference>
<dbReference type="Gene3D" id="3.90.180.10">
    <property type="entry name" value="Medium-chain alcohol dehydrogenases, catalytic domain"/>
    <property type="match status" value="1"/>
</dbReference>
<feature type="domain" description="Alcohol dehydrogenase-like N-terminal" evidence="2">
    <location>
        <begin position="31"/>
        <end position="110"/>
    </location>
</feature>
<evidence type="ECO:0000313" key="4">
    <source>
        <dbReference type="EMBL" id="QHZ53049.1"/>
    </source>
</evidence>
<dbReference type="EMBL" id="CP019717">
    <property type="protein sequence ID" value="QHZ53049.1"/>
    <property type="molecule type" value="Genomic_DNA"/>
</dbReference>
<dbReference type="AlphaFoldDB" id="A0A2L1U4J0"/>
<dbReference type="GeneID" id="64220096"/>
<accession>A0A8B6WXX1</accession>
<dbReference type="Pfam" id="PF08240">
    <property type="entry name" value="ADH_N"/>
    <property type="match status" value="1"/>
</dbReference>